<reference evidence="2" key="1">
    <citation type="submission" date="2018-10" db="EMBL/GenBank/DDBJ databases">
        <title>FDA dAtabase for Regulatory Grade micrObial Sequences (FDA-ARGOS): Supporting development and validation of Infectious Disease Dx tests.</title>
        <authorList>
            <person name="Minogue T."/>
            <person name="Wolcott M."/>
            <person name="Wasieloski L."/>
            <person name="Aguilar W."/>
            <person name="Moore D."/>
            <person name="Tallon L."/>
            <person name="Sadzewicz L."/>
            <person name="Sengamalay N."/>
            <person name="Ott S."/>
            <person name="Godinez A."/>
            <person name="Nagaraj S."/>
            <person name="Vavikolanu K."/>
            <person name="Vyas G."/>
            <person name="Nadendla S."/>
            <person name="George J."/>
            <person name="Sichtig H."/>
        </authorList>
    </citation>
    <scope>NUCLEOTIDE SEQUENCE [LARGE SCALE GENOMIC DNA]</scope>
    <source>
        <strain evidence="2">FDAARGOS_343</strain>
    </source>
</reference>
<dbReference type="AlphaFoldDB" id="A0A553SNE9"/>
<evidence type="ECO:0000313" key="1">
    <source>
        <dbReference type="EMBL" id="TRZ38520.1"/>
    </source>
</evidence>
<proteinExistence type="predicted"/>
<comment type="caution">
    <text evidence="1">The sequence shown here is derived from an EMBL/GenBank/DDBJ whole genome shotgun (WGS) entry which is preliminary data.</text>
</comment>
<dbReference type="Proteomes" id="UP000319837">
    <property type="component" value="Unassembled WGS sequence"/>
</dbReference>
<dbReference type="RefSeq" id="WP_185766772.1">
    <property type="nucleotide sequence ID" value="NZ_RIBP01000004.1"/>
</dbReference>
<accession>A0A553SNE9</accession>
<evidence type="ECO:0000313" key="2">
    <source>
        <dbReference type="Proteomes" id="UP000319837"/>
    </source>
</evidence>
<protein>
    <submittedName>
        <fullName evidence="1">Uncharacterized protein</fullName>
    </submittedName>
</protein>
<gene>
    <name evidence="1" type="ORF">CEQ21_24350</name>
</gene>
<organism evidence="1 2">
    <name type="scientific">Niallia circulans</name>
    <name type="common">Bacillus circulans</name>
    <dbReference type="NCBI Taxonomy" id="1397"/>
    <lineage>
        <taxon>Bacteria</taxon>
        <taxon>Bacillati</taxon>
        <taxon>Bacillota</taxon>
        <taxon>Bacilli</taxon>
        <taxon>Bacillales</taxon>
        <taxon>Bacillaceae</taxon>
        <taxon>Niallia</taxon>
    </lineage>
</organism>
<name>A0A553SNE9_NIACI</name>
<sequence>MEKISDELLEIALQKLGKTREQFEQEVEELKKSSSIEVMGNLVAIMMESMNATANMLSLVMMQNASLQDEIKALKGGNTSA</sequence>
<dbReference type="EMBL" id="RIBP01000004">
    <property type="protein sequence ID" value="TRZ38520.1"/>
    <property type="molecule type" value="Genomic_DNA"/>
</dbReference>